<keyword evidence="2" id="KW-1185">Reference proteome</keyword>
<proteinExistence type="predicted"/>
<dbReference type="OrthoDB" id="3766406at2759"/>
<reference evidence="1" key="2">
    <citation type="journal article" date="2023" name="IMA Fungus">
        <title>Comparative genomic study of the Penicillium genus elucidates a diverse pangenome and 15 lateral gene transfer events.</title>
        <authorList>
            <person name="Petersen C."/>
            <person name="Sorensen T."/>
            <person name="Nielsen M.R."/>
            <person name="Sondergaard T.E."/>
            <person name="Sorensen J.L."/>
            <person name="Fitzpatrick D.A."/>
            <person name="Frisvad J.C."/>
            <person name="Nielsen K.L."/>
        </authorList>
    </citation>
    <scope>NUCLEOTIDE SEQUENCE</scope>
    <source>
        <strain evidence="1">IBT 29495</strain>
    </source>
</reference>
<evidence type="ECO:0000313" key="1">
    <source>
        <dbReference type="EMBL" id="KAJ5501954.1"/>
    </source>
</evidence>
<organism evidence="1 2">
    <name type="scientific">Penicillium fimorum</name>
    <dbReference type="NCBI Taxonomy" id="1882269"/>
    <lineage>
        <taxon>Eukaryota</taxon>
        <taxon>Fungi</taxon>
        <taxon>Dikarya</taxon>
        <taxon>Ascomycota</taxon>
        <taxon>Pezizomycotina</taxon>
        <taxon>Eurotiomycetes</taxon>
        <taxon>Eurotiomycetidae</taxon>
        <taxon>Eurotiales</taxon>
        <taxon>Aspergillaceae</taxon>
        <taxon>Penicillium</taxon>
    </lineage>
</organism>
<dbReference type="Proteomes" id="UP001149954">
    <property type="component" value="Unassembled WGS sequence"/>
</dbReference>
<gene>
    <name evidence="1" type="ORF">N7463_004828</name>
</gene>
<dbReference type="EMBL" id="JAPWDS010000003">
    <property type="protein sequence ID" value="KAJ5501954.1"/>
    <property type="molecule type" value="Genomic_DNA"/>
</dbReference>
<evidence type="ECO:0000313" key="2">
    <source>
        <dbReference type="Proteomes" id="UP001149954"/>
    </source>
</evidence>
<name>A0A9W9XRE5_9EURO</name>
<protein>
    <submittedName>
        <fullName evidence="1">Uncharacterized protein</fullName>
    </submittedName>
</protein>
<reference evidence="1" key="1">
    <citation type="submission" date="2022-12" db="EMBL/GenBank/DDBJ databases">
        <authorList>
            <person name="Petersen C."/>
        </authorList>
    </citation>
    <scope>NUCLEOTIDE SEQUENCE</scope>
    <source>
        <strain evidence="1">IBT 29495</strain>
    </source>
</reference>
<comment type="caution">
    <text evidence="1">The sequence shown here is derived from an EMBL/GenBank/DDBJ whole genome shotgun (WGS) entry which is preliminary data.</text>
</comment>
<sequence>MTRWINLGSGLRLDDPRWRVNEDSKYMDLSPRHTFEALTDTSLENLTSRNISYLENQRYQTMMVPIPNSASPSWVLWNGAAAL</sequence>
<accession>A0A9W9XRE5</accession>
<dbReference type="AlphaFoldDB" id="A0A9W9XRE5"/>